<dbReference type="GO" id="GO:0008168">
    <property type="term" value="F:methyltransferase activity"/>
    <property type="evidence" value="ECO:0007669"/>
    <property type="project" value="InterPro"/>
</dbReference>
<evidence type="ECO:0000313" key="5">
    <source>
        <dbReference type="Proteomes" id="UP000054251"/>
    </source>
</evidence>
<name>A0A0V1PZG3_9ASCO</name>
<feature type="domain" description="Ada DNA repair metal-binding" evidence="3">
    <location>
        <begin position="11"/>
        <end position="75"/>
    </location>
</feature>
<protein>
    <recommendedName>
        <fullName evidence="3">Ada DNA repair metal-binding domain-containing protein</fullName>
    </recommendedName>
</protein>
<feature type="compositionally biased region" description="Low complexity" evidence="2">
    <location>
        <begin position="448"/>
        <end position="457"/>
    </location>
</feature>
<feature type="compositionally biased region" description="Polar residues" evidence="2">
    <location>
        <begin position="267"/>
        <end position="282"/>
    </location>
</feature>
<dbReference type="GO" id="GO:0003677">
    <property type="term" value="F:DNA binding"/>
    <property type="evidence" value="ECO:0007669"/>
    <property type="project" value="InterPro"/>
</dbReference>
<evidence type="ECO:0000256" key="1">
    <source>
        <dbReference type="ARBA" id="ARBA00023159"/>
    </source>
</evidence>
<organism evidence="4 5">
    <name type="scientific">Debaryomyces fabryi</name>
    <dbReference type="NCBI Taxonomy" id="58627"/>
    <lineage>
        <taxon>Eukaryota</taxon>
        <taxon>Fungi</taxon>
        <taxon>Dikarya</taxon>
        <taxon>Ascomycota</taxon>
        <taxon>Saccharomycotina</taxon>
        <taxon>Pichiomycetes</taxon>
        <taxon>Debaryomycetaceae</taxon>
        <taxon>Debaryomyces</taxon>
    </lineage>
</organism>
<feature type="compositionally biased region" description="Low complexity" evidence="2">
    <location>
        <begin position="197"/>
        <end position="206"/>
    </location>
</feature>
<evidence type="ECO:0000259" key="3">
    <source>
        <dbReference type="Pfam" id="PF02805"/>
    </source>
</evidence>
<feature type="compositionally biased region" description="Low complexity" evidence="2">
    <location>
        <begin position="284"/>
        <end position="301"/>
    </location>
</feature>
<comment type="caution">
    <text evidence="4">The sequence shown here is derived from an EMBL/GenBank/DDBJ whole genome shotgun (WGS) entry which is preliminary data.</text>
</comment>
<dbReference type="GO" id="GO:0008270">
    <property type="term" value="F:zinc ion binding"/>
    <property type="evidence" value="ECO:0007669"/>
    <property type="project" value="InterPro"/>
</dbReference>
<evidence type="ECO:0000313" key="4">
    <source>
        <dbReference type="EMBL" id="KSA01662.1"/>
    </source>
</evidence>
<dbReference type="InterPro" id="IPR035451">
    <property type="entry name" value="Ada-like_dom_sf"/>
</dbReference>
<dbReference type="SUPFAM" id="SSF57884">
    <property type="entry name" value="Ada DNA repair protein, N-terminal domain (N-Ada 10)"/>
    <property type="match status" value="1"/>
</dbReference>
<proteinExistence type="predicted"/>
<dbReference type="GO" id="GO:0006355">
    <property type="term" value="P:regulation of DNA-templated transcription"/>
    <property type="evidence" value="ECO:0007669"/>
    <property type="project" value="InterPro"/>
</dbReference>
<dbReference type="OrthoDB" id="2447880at2759"/>
<feature type="region of interest" description="Disordered" evidence="2">
    <location>
        <begin position="190"/>
        <end position="216"/>
    </location>
</feature>
<dbReference type="RefSeq" id="XP_015467764.1">
    <property type="nucleotide sequence ID" value="XM_015611432.1"/>
</dbReference>
<evidence type="ECO:0000256" key="2">
    <source>
        <dbReference type="SAM" id="MobiDB-lite"/>
    </source>
</evidence>
<accession>A0A0V1PZG3</accession>
<dbReference type="Proteomes" id="UP000054251">
    <property type="component" value="Unassembled WGS sequence"/>
</dbReference>
<dbReference type="Gene3D" id="1.10.10.60">
    <property type="entry name" value="Homeodomain-like"/>
    <property type="match status" value="1"/>
</dbReference>
<dbReference type="Pfam" id="PF02805">
    <property type="entry name" value="Ada_Zn_binding"/>
    <property type="match status" value="1"/>
</dbReference>
<gene>
    <name evidence="4" type="ORF">AC631_02602</name>
</gene>
<dbReference type="GO" id="GO:0006281">
    <property type="term" value="P:DNA repair"/>
    <property type="evidence" value="ECO:0007669"/>
    <property type="project" value="InterPro"/>
</dbReference>
<keyword evidence="1" id="KW-0010">Activator</keyword>
<dbReference type="InterPro" id="IPR004026">
    <property type="entry name" value="Ada_DNA_repair_Zn-bd"/>
</dbReference>
<dbReference type="EMBL" id="LMYN01000047">
    <property type="protein sequence ID" value="KSA01662.1"/>
    <property type="molecule type" value="Genomic_DNA"/>
</dbReference>
<dbReference type="AlphaFoldDB" id="A0A0V1PZG3"/>
<feature type="region of interest" description="Disordered" evidence="2">
    <location>
        <begin position="439"/>
        <end position="462"/>
    </location>
</feature>
<reference evidence="4 5" key="1">
    <citation type="submission" date="2015-11" db="EMBL/GenBank/DDBJ databases">
        <title>The genome of Debaryomyces fabryi.</title>
        <authorList>
            <person name="Tafer H."/>
            <person name="Lopandic K."/>
        </authorList>
    </citation>
    <scope>NUCLEOTIDE SEQUENCE [LARGE SCALE GENOMIC DNA]</scope>
    <source>
        <strain evidence="4 5">CBS 789</strain>
    </source>
</reference>
<keyword evidence="5" id="KW-1185">Reference proteome</keyword>
<dbReference type="Gene3D" id="3.40.10.10">
    <property type="entry name" value="DNA Methylphosphotriester Repair Domain"/>
    <property type="match status" value="1"/>
</dbReference>
<feature type="region of interest" description="Disordered" evidence="2">
    <location>
        <begin position="267"/>
        <end position="304"/>
    </location>
</feature>
<sequence length="546" mass="61582">MDMPYSSEGTKWKAYQFSDPFAAKSFFVCNKINKFFCRPDCDARPITNLKSEIKFVNLVSEAINYGYIACDSCDPLSVPLIDVDLLVDCVASINKQIGFLPPLLDEDEERNNEKIKENIIESKKTNEEQIMQAIGGRRSSVPVINFEGKYSKDFENTSLSKNDFDHYRLVDLACRHLALAAASNIFQPQGSKRSRSVESSPSSSSNSKKRRRRGGVLGFKELAAKSKLSAWHFHRVFKSVTGLTPKTYGDKCWEYIKNYLNSSEYTSNKQAETQQSQLNGYQTPIPNSSESASSIPASPNELPSNKRIKLEPAQEVKFEISSPPQNEETLFKDRLVLPNQVPMDTSNSRMSTMNMIPSPMDGDVNINKMNPMKYSVPQQATFDINVNQPITDNNFNMFNENLNNTQDLNQDFSSTTRAFSAPDLSQYNPRPTTLFSHLRSNERTPEESYSSNRSSQSPILNDNIPTIDEIVPANQYMKEPEGAQDVLNDVPELNTLLYDSGVNSLNPLNDEGNLELNLNNNYFDQNQNTFNLGFSSDLLSTNNDNF</sequence>
<dbReference type="GeneID" id="26839611"/>